<accession>A0ABR2S0Y6</accession>
<sequence>MTGSNSDIGQLWIWIGSGLTWLIDLGLEDHRCPAQDIVGDLERLISTGKTRLTTPNLESNPINLKNKLEFKPNLPIRYKTDEKERSFDEAFPGVRTVTYQRGFGRNVGT</sequence>
<comment type="caution">
    <text evidence="1">The sequence shown here is derived from an EMBL/GenBank/DDBJ whole genome shotgun (WGS) entry which is preliminary data.</text>
</comment>
<gene>
    <name evidence="1" type="ORF">V6N11_001578</name>
</gene>
<keyword evidence="2" id="KW-1185">Reference proteome</keyword>
<evidence type="ECO:0000313" key="1">
    <source>
        <dbReference type="EMBL" id="KAK9018607.1"/>
    </source>
</evidence>
<proteinExistence type="predicted"/>
<dbReference type="Proteomes" id="UP001396334">
    <property type="component" value="Unassembled WGS sequence"/>
</dbReference>
<dbReference type="EMBL" id="JBBPBN010000019">
    <property type="protein sequence ID" value="KAK9018607.1"/>
    <property type="molecule type" value="Genomic_DNA"/>
</dbReference>
<protein>
    <submittedName>
        <fullName evidence="1">Uncharacterized protein</fullName>
    </submittedName>
</protein>
<evidence type="ECO:0000313" key="2">
    <source>
        <dbReference type="Proteomes" id="UP001396334"/>
    </source>
</evidence>
<organism evidence="1 2">
    <name type="scientific">Hibiscus sabdariffa</name>
    <name type="common">roselle</name>
    <dbReference type="NCBI Taxonomy" id="183260"/>
    <lineage>
        <taxon>Eukaryota</taxon>
        <taxon>Viridiplantae</taxon>
        <taxon>Streptophyta</taxon>
        <taxon>Embryophyta</taxon>
        <taxon>Tracheophyta</taxon>
        <taxon>Spermatophyta</taxon>
        <taxon>Magnoliopsida</taxon>
        <taxon>eudicotyledons</taxon>
        <taxon>Gunneridae</taxon>
        <taxon>Pentapetalae</taxon>
        <taxon>rosids</taxon>
        <taxon>malvids</taxon>
        <taxon>Malvales</taxon>
        <taxon>Malvaceae</taxon>
        <taxon>Malvoideae</taxon>
        <taxon>Hibiscus</taxon>
    </lineage>
</organism>
<name>A0ABR2S0Y6_9ROSI</name>
<reference evidence="1 2" key="1">
    <citation type="journal article" date="2024" name="G3 (Bethesda)">
        <title>Genome assembly of Hibiscus sabdariffa L. provides insights into metabolisms of medicinal natural products.</title>
        <authorList>
            <person name="Kim T."/>
        </authorList>
    </citation>
    <scope>NUCLEOTIDE SEQUENCE [LARGE SCALE GENOMIC DNA]</scope>
    <source>
        <strain evidence="1">TK-2024</strain>
        <tissue evidence="1">Old leaves</tissue>
    </source>
</reference>